<proteinExistence type="predicted"/>
<gene>
    <name evidence="2" type="ORF">SAMN04488075_2884</name>
</gene>
<reference evidence="3" key="1">
    <citation type="submission" date="2016-10" db="EMBL/GenBank/DDBJ databases">
        <authorList>
            <person name="Varghese N."/>
            <person name="Submissions S."/>
        </authorList>
    </citation>
    <scope>NUCLEOTIDE SEQUENCE [LARGE SCALE GENOMIC DNA]</scope>
    <source>
        <strain evidence="3">DSM 11593</strain>
    </source>
</reference>
<dbReference type="RefSeq" id="WP_090848795.1">
    <property type="nucleotide sequence ID" value="NZ_FNXG01000006.1"/>
</dbReference>
<accession>A0A1H6N6D3</accession>
<dbReference type="AlphaFoldDB" id="A0A1H6N6D3"/>
<name>A0A1H6N6D3_9RHOB</name>
<dbReference type="EMBL" id="FNXG01000006">
    <property type="protein sequence ID" value="SEI10251.1"/>
    <property type="molecule type" value="Genomic_DNA"/>
</dbReference>
<feature type="region of interest" description="Disordered" evidence="1">
    <location>
        <begin position="592"/>
        <end position="611"/>
    </location>
</feature>
<sequence length="611" mass="63223">MSPPITAGLLWSTDVAIDFAASGPIVPAIPMPRAAGPLYCVVSAQTAGSEGVIFRVGNPDDNFHEQNTFQAERWDGLYGLMAAPGWPNQVIGEAPAISATANHLWEFWFSTAGTDFIDHQPFGFVNNDLPNQDVAASSHLFIGYRLNDGTPMDRATGTIHRMAFYDRVPTEAERALLATWVNGGFPLVAGDFWHYRQEDVTTAGVDTAHGLSMPLDLTGALARATVAGVEWMDCAAGVLSGTHSAWSASAGLAVWVLADGSRPAGTAIYNGVASAVLNDNQHLNFHGDGLFRTTNNTTRTATWPVPAAAGPETFCWTAAAGTTAISGYSLRHNGVDLGGAALTDPSRNAARSGTNFIIGGGSNLAPGGLRWRDVVIKIGADFTPQEVAALEVYAAERVQSQGDPPITMALAASDAPDTARITASVRWPAIAASMAAADAPDSASISATVPVRASLAAADAPDRPAIRATVGWPAIMARIAASDAPDTAAMSLAVRIGATLSASDAPDIARIIAGTGWPAIMARVAASDAPDQAAIQAAVPIRAGLAAGDAPDSARLSVAVRIGATLSASDAPDMASIIMRLWSQTSRYAYPGDPQGGTLAPSIRSGTIQRP</sequence>
<evidence type="ECO:0000313" key="3">
    <source>
        <dbReference type="Proteomes" id="UP000199125"/>
    </source>
</evidence>
<evidence type="ECO:0000313" key="2">
    <source>
        <dbReference type="EMBL" id="SEI10251.1"/>
    </source>
</evidence>
<evidence type="ECO:0000256" key="1">
    <source>
        <dbReference type="SAM" id="MobiDB-lite"/>
    </source>
</evidence>
<dbReference type="OrthoDB" id="2959693at2"/>
<organism evidence="2 3">
    <name type="scientific">Paracoccus alkenifer</name>
    <dbReference type="NCBI Taxonomy" id="65735"/>
    <lineage>
        <taxon>Bacteria</taxon>
        <taxon>Pseudomonadati</taxon>
        <taxon>Pseudomonadota</taxon>
        <taxon>Alphaproteobacteria</taxon>
        <taxon>Rhodobacterales</taxon>
        <taxon>Paracoccaceae</taxon>
        <taxon>Paracoccus</taxon>
    </lineage>
</organism>
<protein>
    <submittedName>
        <fullName evidence="2">Uncharacterized protein</fullName>
    </submittedName>
</protein>
<dbReference type="Proteomes" id="UP000199125">
    <property type="component" value="Unassembled WGS sequence"/>
</dbReference>
<keyword evidence="3" id="KW-1185">Reference proteome</keyword>
<dbReference type="STRING" id="65735.SAMN04488075_2884"/>